<dbReference type="EMBL" id="CAXLJM020000111">
    <property type="protein sequence ID" value="CAL8136591.1"/>
    <property type="molecule type" value="Genomic_DNA"/>
</dbReference>
<feature type="transmembrane region" description="Helical" evidence="1">
    <location>
        <begin position="85"/>
        <end position="111"/>
    </location>
</feature>
<proteinExistence type="predicted"/>
<keyword evidence="1" id="KW-0472">Membrane</keyword>
<feature type="transmembrane region" description="Helical" evidence="1">
    <location>
        <begin position="258"/>
        <end position="279"/>
    </location>
</feature>
<feature type="transmembrane region" description="Helical" evidence="1">
    <location>
        <begin position="12"/>
        <end position="37"/>
    </location>
</feature>
<name>A0ABP1RVQ0_9HEXA</name>
<evidence type="ECO:0000313" key="2">
    <source>
        <dbReference type="EMBL" id="CAL8136591.1"/>
    </source>
</evidence>
<accession>A0ABP1RVQ0</accession>
<protein>
    <submittedName>
        <fullName evidence="2">Uncharacterized protein</fullName>
    </submittedName>
</protein>
<dbReference type="Proteomes" id="UP001642540">
    <property type="component" value="Unassembled WGS sequence"/>
</dbReference>
<feature type="transmembrane region" description="Helical" evidence="1">
    <location>
        <begin position="183"/>
        <end position="206"/>
    </location>
</feature>
<gene>
    <name evidence="2" type="ORF">ODALV1_LOCUS26517</name>
</gene>
<feature type="transmembrane region" description="Helical" evidence="1">
    <location>
        <begin position="226"/>
        <end position="252"/>
    </location>
</feature>
<feature type="transmembrane region" description="Helical" evidence="1">
    <location>
        <begin position="152"/>
        <end position="171"/>
    </location>
</feature>
<sequence length="314" mass="35630">MRPTLAAKKSGPYIAVGFTIWLQLICGLEATTWTAFYNNPKGYFLPYLFFGGYLTIATGLMYLTGPEICYRLKQTPTKFSILNRLFLICTSITFSVFFLLFNPQVILLPGINDNEPTLMLQKSYSACLIVMIVFPSIYMISSSYSVEQLPLLIFVILLQLGVGFAVTIRIPTVFMNEMLENHIWLLLIMYAIFDIDLIVIIGLIWLTGHQIFFHKKRNVFELMSCLFWTSRFLAISTGILVIALGSLIGFPVVVTSNFGNYVLGVYIYSCYFLILLEIIAKRPAKEVSQDVERIDTNCNAQEPAYEIPLVSIVF</sequence>
<keyword evidence="3" id="KW-1185">Reference proteome</keyword>
<comment type="caution">
    <text evidence="2">The sequence shown here is derived from an EMBL/GenBank/DDBJ whole genome shotgun (WGS) entry which is preliminary data.</text>
</comment>
<keyword evidence="1" id="KW-0812">Transmembrane</keyword>
<feature type="transmembrane region" description="Helical" evidence="1">
    <location>
        <begin position="43"/>
        <end position="64"/>
    </location>
</feature>
<keyword evidence="1" id="KW-1133">Transmembrane helix</keyword>
<reference evidence="2 3" key="1">
    <citation type="submission" date="2024-08" db="EMBL/GenBank/DDBJ databases">
        <authorList>
            <person name="Cucini C."/>
            <person name="Frati F."/>
        </authorList>
    </citation>
    <scope>NUCLEOTIDE SEQUENCE [LARGE SCALE GENOMIC DNA]</scope>
</reference>
<organism evidence="2 3">
    <name type="scientific">Orchesella dallaii</name>
    <dbReference type="NCBI Taxonomy" id="48710"/>
    <lineage>
        <taxon>Eukaryota</taxon>
        <taxon>Metazoa</taxon>
        <taxon>Ecdysozoa</taxon>
        <taxon>Arthropoda</taxon>
        <taxon>Hexapoda</taxon>
        <taxon>Collembola</taxon>
        <taxon>Entomobryomorpha</taxon>
        <taxon>Entomobryoidea</taxon>
        <taxon>Orchesellidae</taxon>
        <taxon>Orchesellinae</taxon>
        <taxon>Orchesella</taxon>
    </lineage>
</organism>
<evidence type="ECO:0000313" key="3">
    <source>
        <dbReference type="Proteomes" id="UP001642540"/>
    </source>
</evidence>
<feature type="transmembrane region" description="Helical" evidence="1">
    <location>
        <begin position="123"/>
        <end position="140"/>
    </location>
</feature>
<evidence type="ECO:0000256" key="1">
    <source>
        <dbReference type="SAM" id="Phobius"/>
    </source>
</evidence>